<dbReference type="Pfam" id="PF07690">
    <property type="entry name" value="MFS_1"/>
    <property type="match status" value="1"/>
</dbReference>
<keyword evidence="8" id="KW-1185">Reference proteome</keyword>
<evidence type="ECO:0000256" key="1">
    <source>
        <dbReference type="ARBA" id="ARBA00004651"/>
    </source>
</evidence>
<feature type="transmembrane region" description="Helical" evidence="5">
    <location>
        <begin position="370"/>
        <end position="392"/>
    </location>
</feature>
<proteinExistence type="predicted"/>
<evidence type="ECO:0000259" key="6">
    <source>
        <dbReference type="PROSITE" id="PS50850"/>
    </source>
</evidence>
<reference evidence="7 8" key="1">
    <citation type="submission" date="2015-07" db="EMBL/GenBank/DDBJ databases">
        <title>Genome sequence of Levilinea saccharolytica DSM 16555.</title>
        <authorList>
            <person name="Hemp J."/>
            <person name="Ward L.M."/>
            <person name="Pace L.A."/>
            <person name="Fischer W.W."/>
        </authorList>
    </citation>
    <scope>NUCLEOTIDE SEQUENCE [LARGE SCALE GENOMIC DNA]</scope>
    <source>
        <strain evidence="7 8">KIBI-1</strain>
    </source>
</reference>
<feature type="transmembrane region" description="Helical" evidence="5">
    <location>
        <begin position="398"/>
        <end position="416"/>
    </location>
</feature>
<evidence type="ECO:0000256" key="2">
    <source>
        <dbReference type="ARBA" id="ARBA00022692"/>
    </source>
</evidence>
<evidence type="ECO:0000256" key="4">
    <source>
        <dbReference type="ARBA" id="ARBA00023136"/>
    </source>
</evidence>
<evidence type="ECO:0000313" key="8">
    <source>
        <dbReference type="Proteomes" id="UP000050501"/>
    </source>
</evidence>
<comment type="caution">
    <text evidence="7">The sequence shown here is derived from an EMBL/GenBank/DDBJ whole genome shotgun (WGS) entry which is preliminary data.</text>
</comment>
<comment type="subcellular location">
    <subcellularLocation>
        <location evidence="1">Cell membrane</location>
        <topology evidence="1">Multi-pass membrane protein</topology>
    </subcellularLocation>
</comment>
<sequence>MATNDIEYLAKHHPVYLERVNRNYWINFILLSCDSAIFTFSLAMLSQDTILPFFVSQLTQSKTLVGLVPALFFLGFYLPQLLGAYLANGRATRKWIIFGIAVAERVGILFIALVAQFALQLPPPQTLILFFTAYTLFAITNGLIGPAYADYISKAIPRRRGLFYGVMYGLGGLIGFGSSWVARYFLDRYAFPANFQTLFWVGFAASFISPFIIAAFRETPLPETSAPQPLRAFLASIPGQVRQYPQFLRYLAARALVGLGLMGNAFYALYAIQKFELSSGSLGIFTMIILLAQSALGFVWGWLGDRFGYKMVLTAAAVCLGLEAVLALTAPIAELYFIIAFLIGGVYAATNICDPNIVFEIAPPHETSRFIGIANTLIAPVLGLAPLLGGALVDLGSYPALFTAVLVISVLAWVVIRRWLVEPRRSLNSRPPQAPLGRGGL</sequence>
<dbReference type="GO" id="GO:0022857">
    <property type="term" value="F:transmembrane transporter activity"/>
    <property type="evidence" value="ECO:0007669"/>
    <property type="project" value="InterPro"/>
</dbReference>
<dbReference type="SUPFAM" id="SSF103473">
    <property type="entry name" value="MFS general substrate transporter"/>
    <property type="match status" value="1"/>
</dbReference>
<evidence type="ECO:0000256" key="5">
    <source>
        <dbReference type="SAM" id="Phobius"/>
    </source>
</evidence>
<dbReference type="Proteomes" id="UP000050501">
    <property type="component" value="Unassembled WGS sequence"/>
</dbReference>
<accession>A0A0P6YK11</accession>
<dbReference type="STRING" id="229921.ADN01_02710"/>
<dbReference type="EMBL" id="LGCM01000013">
    <property type="protein sequence ID" value="KPL90081.1"/>
    <property type="molecule type" value="Genomic_DNA"/>
</dbReference>
<organism evidence="7 8">
    <name type="scientific">Levilinea saccharolytica</name>
    <dbReference type="NCBI Taxonomy" id="229921"/>
    <lineage>
        <taxon>Bacteria</taxon>
        <taxon>Bacillati</taxon>
        <taxon>Chloroflexota</taxon>
        <taxon>Anaerolineae</taxon>
        <taxon>Anaerolineales</taxon>
        <taxon>Anaerolineaceae</taxon>
        <taxon>Levilinea</taxon>
    </lineage>
</organism>
<dbReference type="Gene3D" id="1.20.1250.20">
    <property type="entry name" value="MFS general substrate transporter like domains"/>
    <property type="match status" value="2"/>
</dbReference>
<feature type="transmembrane region" description="Helical" evidence="5">
    <location>
        <begin position="161"/>
        <end position="186"/>
    </location>
</feature>
<feature type="transmembrane region" description="Helical" evidence="5">
    <location>
        <begin position="311"/>
        <end position="330"/>
    </location>
</feature>
<evidence type="ECO:0000313" key="7">
    <source>
        <dbReference type="EMBL" id="KPL90081.1"/>
    </source>
</evidence>
<feature type="transmembrane region" description="Helical" evidence="5">
    <location>
        <begin position="336"/>
        <end position="358"/>
    </location>
</feature>
<dbReference type="InterPro" id="IPR020846">
    <property type="entry name" value="MFS_dom"/>
</dbReference>
<feature type="transmembrane region" description="Helical" evidence="5">
    <location>
        <begin position="198"/>
        <end position="216"/>
    </location>
</feature>
<dbReference type="AlphaFoldDB" id="A0A0P6YK11"/>
<evidence type="ECO:0000256" key="3">
    <source>
        <dbReference type="ARBA" id="ARBA00022989"/>
    </source>
</evidence>
<feature type="transmembrane region" description="Helical" evidence="5">
    <location>
        <begin position="284"/>
        <end position="304"/>
    </location>
</feature>
<gene>
    <name evidence="7" type="ORF">ADN01_02710</name>
</gene>
<dbReference type="PANTHER" id="PTHR23526:SF1">
    <property type="entry name" value="MAJOR FACILITATOR SUPERFAMILY MFS_1"/>
    <property type="match status" value="1"/>
</dbReference>
<feature type="transmembrane region" description="Helical" evidence="5">
    <location>
        <begin position="24"/>
        <end position="44"/>
    </location>
</feature>
<protein>
    <recommendedName>
        <fullName evidence="6">Major facilitator superfamily (MFS) profile domain-containing protein</fullName>
    </recommendedName>
</protein>
<dbReference type="PROSITE" id="PS50850">
    <property type="entry name" value="MFS"/>
    <property type="match status" value="1"/>
</dbReference>
<dbReference type="RefSeq" id="WP_062416707.1">
    <property type="nucleotide sequence ID" value="NZ_DF967974.1"/>
</dbReference>
<keyword evidence="3 5" id="KW-1133">Transmembrane helix</keyword>
<feature type="domain" description="Major facilitator superfamily (MFS) profile" evidence="6">
    <location>
        <begin position="246"/>
        <end position="441"/>
    </location>
</feature>
<keyword evidence="4 5" id="KW-0472">Membrane</keyword>
<feature type="transmembrane region" description="Helical" evidence="5">
    <location>
        <begin position="251"/>
        <end position="272"/>
    </location>
</feature>
<dbReference type="InterPro" id="IPR011701">
    <property type="entry name" value="MFS"/>
</dbReference>
<dbReference type="InterPro" id="IPR052528">
    <property type="entry name" value="Sugar_transport-like"/>
</dbReference>
<feature type="transmembrane region" description="Helical" evidence="5">
    <location>
        <begin position="95"/>
        <end position="115"/>
    </location>
</feature>
<name>A0A0P6YK11_9CHLR</name>
<feature type="transmembrane region" description="Helical" evidence="5">
    <location>
        <begin position="64"/>
        <end position="88"/>
    </location>
</feature>
<dbReference type="GO" id="GO:0005886">
    <property type="term" value="C:plasma membrane"/>
    <property type="evidence" value="ECO:0007669"/>
    <property type="project" value="UniProtKB-SubCell"/>
</dbReference>
<keyword evidence="2 5" id="KW-0812">Transmembrane</keyword>
<feature type="transmembrane region" description="Helical" evidence="5">
    <location>
        <begin position="127"/>
        <end position="149"/>
    </location>
</feature>
<dbReference type="PANTHER" id="PTHR23526">
    <property type="entry name" value="INTEGRAL MEMBRANE TRANSPORT PROTEIN-RELATED"/>
    <property type="match status" value="1"/>
</dbReference>
<dbReference type="OrthoDB" id="142704at2"/>
<dbReference type="InterPro" id="IPR036259">
    <property type="entry name" value="MFS_trans_sf"/>
</dbReference>